<dbReference type="InterPro" id="IPR013766">
    <property type="entry name" value="Thioredoxin_domain"/>
</dbReference>
<dbReference type="RefSeq" id="WP_110888531.1">
    <property type="nucleotide sequence ID" value="NZ_QJSX01000020.1"/>
</dbReference>
<dbReference type="PANTHER" id="PTHR45663">
    <property type="entry name" value="GEO12009P1"/>
    <property type="match status" value="1"/>
</dbReference>
<dbReference type="InterPro" id="IPR005746">
    <property type="entry name" value="Thioredoxin"/>
</dbReference>
<protein>
    <recommendedName>
        <fullName evidence="6">Thioredoxin</fullName>
    </recommendedName>
</protein>
<evidence type="ECO:0000256" key="1">
    <source>
        <dbReference type="ARBA" id="ARBA00008987"/>
    </source>
</evidence>
<evidence type="ECO:0000256" key="2">
    <source>
        <dbReference type="ARBA" id="ARBA00022448"/>
    </source>
</evidence>
<dbReference type="FunFam" id="3.40.30.10:FF:000001">
    <property type="entry name" value="Thioredoxin"/>
    <property type="match status" value="1"/>
</dbReference>
<dbReference type="EMBL" id="QJSX01000020">
    <property type="protein sequence ID" value="PYE49959.1"/>
    <property type="molecule type" value="Genomic_DNA"/>
</dbReference>
<keyword evidence="4" id="KW-1015">Disulfide bond</keyword>
<evidence type="ECO:0000256" key="3">
    <source>
        <dbReference type="ARBA" id="ARBA00022982"/>
    </source>
</evidence>
<dbReference type="AlphaFoldDB" id="A0A318S5Z4"/>
<dbReference type="Pfam" id="PF00085">
    <property type="entry name" value="Thioredoxin"/>
    <property type="match status" value="1"/>
</dbReference>
<dbReference type="InterPro" id="IPR017937">
    <property type="entry name" value="Thioredoxin_CS"/>
</dbReference>
<dbReference type="SUPFAM" id="SSF52833">
    <property type="entry name" value="Thioredoxin-like"/>
    <property type="match status" value="1"/>
</dbReference>
<evidence type="ECO:0000313" key="8">
    <source>
        <dbReference type="EMBL" id="PYE49959.1"/>
    </source>
</evidence>
<feature type="domain" description="Thioredoxin" evidence="7">
    <location>
        <begin position="28"/>
        <end position="140"/>
    </location>
</feature>
<evidence type="ECO:0000256" key="4">
    <source>
        <dbReference type="ARBA" id="ARBA00023157"/>
    </source>
</evidence>
<name>A0A318S5Z4_9DEIO</name>
<comment type="caution">
    <text evidence="8">The sequence shown here is derived from an EMBL/GenBank/DDBJ whole genome shotgun (WGS) entry which is preliminary data.</text>
</comment>
<dbReference type="Gene3D" id="2.30.30.380">
    <property type="entry name" value="Zn-finger domain of Sec23/24"/>
    <property type="match status" value="1"/>
</dbReference>
<dbReference type="NCBIfam" id="TIGR01068">
    <property type="entry name" value="thioredoxin"/>
    <property type="match status" value="1"/>
</dbReference>
<dbReference type="Proteomes" id="UP000248326">
    <property type="component" value="Unassembled WGS sequence"/>
</dbReference>
<keyword evidence="5" id="KW-0676">Redox-active center</keyword>
<accession>A0A318S5Z4</accession>
<dbReference type="PRINTS" id="PR00421">
    <property type="entry name" value="THIOREDOXIN"/>
</dbReference>
<keyword evidence="9" id="KW-1185">Reference proteome</keyword>
<keyword evidence="2" id="KW-0813">Transport</keyword>
<dbReference type="GO" id="GO:0045454">
    <property type="term" value="P:cell redox homeostasis"/>
    <property type="evidence" value="ECO:0007669"/>
    <property type="project" value="TreeGrafter"/>
</dbReference>
<dbReference type="PROSITE" id="PS00194">
    <property type="entry name" value="THIOREDOXIN_1"/>
    <property type="match status" value="1"/>
</dbReference>
<evidence type="ECO:0000259" key="7">
    <source>
        <dbReference type="PROSITE" id="PS51352"/>
    </source>
</evidence>
<dbReference type="PROSITE" id="PS51352">
    <property type="entry name" value="THIOREDOXIN_2"/>
    <property type="match status" value="1"/>
</dbReference>
<comment type="similarity">
    <text evidence="1">Belongs to the thioredoxin family.</text>
</comment>
<dbReference type="GO" id="GO:0005829">
    <property type="term" value="C:cytosol"/>
    <property type="evidence" value="ECO:0007669"/>
    <property type="project" value="TreeGrafter"/>
</dbReference>
<proteinExistence type="inferred from homology"/>
<dbReference type="InterPro" id="IPR036249">
    <property type="entry name" value="Thioredoxin-like_sf"/>
</dbReference>
<dbReference type="Gene3D" id="3.40.30.10">
    <property type="entry name" value="Glutaredoxin"/>
    <property type="match status" value="1"/>
</dbReference>
<sequence>MSAILTCERCGAKNRVSNVPDARVPACARCGAALPWLHAGTDASFEADVRAPVPVLVDFWAPWCGPCRVIAPVLEDMAREYAGKLRIVKVNVDENPGASARFGVQGIPTLIVFRGGEPTDRIVGAVNKPTLVDRLGLNRSNG</sequence>
<keyword evidence="3" id="KW-0249">Electron transport</keyword>
<evidence type="ECO:0000313" key="9">
    <source>
        <dbReference type="Proteomes" id="UP000248326"/>
    </source>
</evidence>
<reference evidence="8 9" key="1">
    <citation type="submission" date="2018-06" db="EMBL/GenBank/DDBJ databases">
        <title>Genomic Encyclopedia of Type Strains, Phase IV (KMG-IV): sequencing the most valuable type-strain genomes for metagenomic binning, comparative biology and taxonomic classification.</title>
        <authorList>
            <person name="Goeker M."/>
        </authorList>
    </citation>
    <scope>NUCLEOTIDE SEQUENCE [LARGE SCALE GENOMIC DNA]</scope>
    <source>
        <strain evidence="8 9">DSM 18048</strain>
    </source>
</reference>
<evidence type="ECO:0000256" key="5">
    <source>
        <dbReference type="ARBA" id="ARBA00023284"/>
    </source>
</evidence>
<dbReference type="OrthoDB" id="9790390at2"/>
<organism evidence="8 9">
    <name type="scientific">Deinococcus yavapaiensis KR-236</name>
    <dbReference type="NCBI Taxonomy" id="694435"/>
    <lineage>
        <taxon>Bacteria</taxon>
        <taxon>Thermotogati</taxon>
        <taxon>Deinococcota</taxon>
        <taxon>Deinococci</taxon>
        <taxon>Deinococcales</taxon>
        <taxon>Deinococcaceae</taxon>
        <taxon>Deinococcus</taxon>
    </lineage>
</organism>
<evidence type="ECO:0000256" key="6">
    <source>
        <dbReference type="NCBIfam" id="TIGR01068"/>
    </source>
</evidence>
<dbReference type="PANTHER" id="PTHR45663:SF11">
    <property type="entry name" value="GEO12009P1"/>
    <property type="match status" value="1"/>
</dbReference>
<dbReference type="GO" id="GO:0015035">
    <property type="term" value="F:protein-disulfide reductase activity"/>
    <property type="evidence" value="ECO:0007669"/>
    <property type="project" value="UniProtKB-UniRule"/>
</dbReference>
<gene>
    <name evidence="8" type="ORF">DES52_12044</name>
</gene>
<dbReference type="CDD" id="cd02947">
    <property type="entry name" value="TRX_family"/>
    <property type="match status" value="1"/>
</dbReference>